<keyword evidence="5 7" id="KW-0472">Membrane</keyword>
<evidence type="ECO:0000259" key="8">
    <source>
        <dbReference type="Pfam" id="PF00892"/>
    </source>
</evidence>
<feature type="transmembrane region" description="Helical" evidence="7">
    <location>
        <begin position="93"/>
        <end position="116"/>
    </location>
</feature>
<feature type="transmembrane region" description="Helical" evidence="7">
    <location>
        <begin position="147"/>
        <end position="164"/>
    </location>
</feature>
<protein>
    <recommendedName>
        <fullName evidence="8">EamA domain-containing protein</fullName>
    </recommendedName>
</protein>
<feature type="transmembrane region" description="Helical" evidence="7">
    <location>
        <begin position="240"/>
        <end position="259"/>
    </location>
</feature>
<feature type="domain" description="EamA" evidence="8">
    <location>
        <begin position="7"/>
        <end position="134"/>
    </location>
</feature>
<feature type="transmembrane region" description="Helical" evidence="7">
    <location>
        <begin position="31"/>
        <end position="51"/>
    </location>
</feature>
<feature type="region of interest" description="Disordered" evidence="6">
    <location>
        <begin position="287"/>
        <end position="307"/>
    </location>
</feature>
<comment type="subcellular location">
    <subcellularLocation>
        <location evidence="1">Endomembrane system</location>
        <topology evidence="1">Multi-pass membrane protein</topology>
    </subcellularLocation>
</comment>
<feature type="transmembrane region" description="Helical" evidence="7">
    <location>
        <begin position="210"/>
        <end position="233"/>
    </location>
</feature>
<feature type="domain" description="EamA" evidence="8">
    <location>
        <begin position="148"/>
        <end position="284"/>
    </location>
</feature>
<dbReference type="PANTHER" id="PTHR32322">
    <property type="entry name" value="INNER MEMBRANE TRANSPORTER"/>
    <property type="match status" value="1"/>
</dbReference>
<dbReference type="AlphaFoldDB" id="A0A223EBU1"/>
<dbReference type="InterPro" id="IPR000620">
    <property type="entry name" value="EamA_dom"/>
</dbReference>
<evidence type="ECO:0000256" key="4">
    <source>
        <dbReference type="ARBA" id="ARBA00022989"/>
    </source>
</evidence>
<feature type="transmembrane region" description="Helical" evidence="7">
    <location>
        <begin position="63"/>
        <end position="81"/>
    </location>
</feature>
<dbReference type="OrthoDB" id="67135at2"/>
<evidence type="ECO:0000256" key="3">
    <source>
        <dbReference type="ARBA" id="ARBA00022692"/>
    </source>
</evidence>
<sequence>MLRLYGALIGLSLIWGLSFVFMKWMLPPAGIWGIVFLRCFAGAVVLLPILWWKRREINWKLPWKALVVVGIFNCGLAWGLIPLSETEINSSTASILNATTPIWTGIIGFIIFSYVLTARQWMGILIGFFGILVLMDFQIGQLFGKEFIGIGTMLLASICYGFAGHFTKRFLSSTSILVITTFTLLTGAVIGLIGMLITEPIKPEMLMEPLTIFAIVGLGCFGSGVGQLIYFYINKNGSPELAASVTYLIPATAMVWGYVLLGEAINPNVIIGLLIIFAGVYLSSKKSKENDGTNSSSGKQAELHHVK</sequence>
<keyword evidence="4 7" id="KW-1133">Transmembrane helix</keyword>
<feature type="transmembrane region" description="Helical" evidence="7">
    <location>
        <begin position="7"/>
        <end position="25"/>
    </location>
</feature>
<proteinExistence type="inferred from homology"/>
<name>A0A223EBU1_9BACI</name>
<dbReference type="InterPro" id="IPR037185">
    <property type="entry name" value="EmrE-like"/>
</dbReference>
<dbReference type="Proteomes" id="UP000214618">
    <property type="component" value="Chromosome"/>
</dbReference>
<evidence type="ECO:0000313" key="9">
    <source>
        <dbReference type="EMBL" id="ASS92729.1"/>
    </source>
</evidence>
<feature type="transmembrane region" description="Helical" evidence="7">
    <location>
        <begin position="265"/>
        <end position="282"/>
    </location>
</feature>
<dbReference type="EMBL" id="CP017704">
    <property type="protein sequence ID" value="ASS92729.1"/>
    <property type="molecule type" value="Genomic_DNA"/>
</dbReference>
<accession>A0A223EBU1</accession>
<evidence type="ECO:0000256" key="5">
    <source>
        <dbReference type="ARBA" id="ARBA00023136"/>
    </source>
</evidence>
<reference evidence="9 10" key="1">
    <citation type="submission" date="2016-10" db="EMBL/GenBank/DDBJ databases">
        <title>The whole genome sequencing and assembly of Bacillus simplex DSM 1321 strain.</title>
        <authorList>
            <person name="Park M.-K."/>
            <person name="Lee Y.-J."/>
            <person name="Yi H."/>
            <person name="Bahn Y.-S."/>
            <person name="Kim J.F."/>
            <person name="Lee D.-W."/>
        </authorList>
    </citation>
    <scope>NUCLEOTIDE SEQUENCE [LARGE SCALE GENOMIC DNA]</scope>
    <source>
        <strain evidence="9 10">DSM 1321</strain>
    </source>
</reference>
<dbReference type="PANTHER" id="PTHR32322:SF2">
    <property type="entry name" value="EAMA DOMAIN-CONTAINING PROTEIN"/>
    <property type="match status" value="1"/>
</dbReference>
<dbReference type="GeneID" id="56471356"/>
<evidence type="ECO:0000256" key="6">
    <source>
        <dbReference type="SAM" id="MobiDB-lite"/>
    </source>
</evidence>
<dbReference type="Pfam" id="PF00892">
    <property type="entry name" value="EamA"/>
    <property type="match status" value="2"/>
</dbReference>
<evidence type="ECO:0000256" key="7">
    <source>
        <dbReference type="SAM" id="Phobius"/>
    </source>
</evidence>
<organism evidence="9 10">
    <name type="scientific">Peribacillus simplex NBRC 15720 = DSM 1321</name>
    <dbReference type="NCBI Taxonomy" id="1349754"/>
    <lineage>
        <taxon>Bacteria</taxon>
        <taxon>Bacillati</taxon>
        <taxon>Bacillota</taxon>
        <taxon>Bacilli</taxon>
        <taxon>Bacillales</taxon>
        <taxon>Bacillaceae</taxon>
        <taxon>Peribacillus</taxon>
    </lineage>
</organism>
<feature type="transmembrane region" description="Helical" evidence="7">
    <location>
        <begin position="123"/>
        <end position="141"/>
    </location>
</feature>
<dbReference type="SUPFAM" id="SSF103481">
    <property type="entry name" value="Multidrug resistance efflux transporter EmrE"/>
    <property type="match status" value="2"/>
</dbReference>
<dbReference type="InterPro" id="IPR050638">
    <property type="entry name" value="AA-Vitamin_Transporters"/>
</dbReference>
<comment type="similarity">
    <text evidence="2">Belongs to the EamA transporter family.</text>
</comment>
<feature type="transmembrane region" description="Helical" evidence="7">
    <location>
        <begin position="176"/>
        <end position="198"/>
    </location>
</feature>
<evidence type="ECO:0000256" key="1">
    <source>
        <dbReference type="ARBA" id="ARBA00004127"/>
    </source>
</evidence>
<evidence type="ECO:0000256" key="2">
    <source>
        <dbReference type="ARBA" id="ARBA00007362"/>
    </source>
</evidence>
<gene>
    <name evidence="9" type="ORF">BS1321_01285</name>
</gene>
<keyword evidence="3 7" id="KW-0812">Transmembrane</keyword>
<evidence type="ECO:0000313" key="10">
    <source>
        <dbReference type="Proteomes" id="UP000214618"/>
    </source>
</evidence>
<dbReference type="GO" id="GO:0016020">
    <property type="term" value="C:membrane"/>
    <property type="evidence" value="ECO:0007669"/>
    <property type="project" value="UniProtKB-SubCell"/>
</dbReference>
<dbReference type="RefSeq" id="WP_063233447.1">
    <property type="nucleotide sequence ID" value="NZ_BCVO01000009.1"/>
</dbReference>